<gene>
    <name evidence="6" type="ORF">PXEA_LOCUS29259</name>
</gene>
<evidence type="ECO:0000256" key="1">
    <source>
        <dbReference type="ARBA" id="ARBA00004123"/>
    </source>
</evidence>
<feature type="domain" description="AAA lid" evidence="5">
    <location>
        <begin position="16"/>
        <end position="51"/>
    </location>
</feature>
<comment type="similarity">
    <text evidence="4">Belongs to the ORC1 family.</text>
</comment>
<dbReference type="GO" id="GO:0033314">
    <property type="term" value="P:mitotic DNA replication checkpoint signaling"/>
    <property type="evidence" value="ECO:0007669"/>
    <property type="project" value="TreeGrafter"/>
</dbReference>
<evidence type="ECO:0000313" key="7">
    <source>
        <dbReference type="Proteomes" id="UP000784294"/>
    </source>
</evidence>
<dbReference type="GO" id="GO:0006270">
    <property type="term" value="P:DNA replication initiation"/>
    <property type="evidence" value="ECO:0007669"/>
    <property type="project" value="TreeGrafter"/>
</dbReference>
<comment type="function">
    <text evidence="4">Component of the origin recognition complex (ORC) that binds origins of replication. DNA-binding is ATP-dependent, however specific DNA sequences that define origins of replication have not been identified so far. ORC is required to assemble the pre-replication complex necessary to initiate DNA replication.</text>
</comment>
<proteinExistence type="inferred from homology"/>
<dbReference type="Proteomes" id="UP000784294">
    <property type="component" value="Unassembled WGS sequence"/>
</dbReference>
<evidence type="ECO:0000259" key="5">
    <source>
        <dbReference type="Pfam" id="PF17872"/>
    </source>
</evidence>
<protein>
    <recommendedName>
        <fullName evidence="4">Origin recognition complex subunit 1</fullName>
    </recommendedName>
</protein>
<name>A0A448XFW3_9PLAT</name>
<accession>A0A448XFW3</accession>
<evidence type="ECO:0000256" key="4">
    <source>
        <dbReference type="RuleBase" id="RU365058"/>
    </source>
</evidence>
<dbReference type="GO" id="GO:0005664">
    <property type="term" value="C:nuclear origin of replication recognition complex"/>
    <property type="evidence" value="ECO:0007669"/>
    <property type="project" value="TreeGrafter"/>
</dbReference>
<organism evidence="6 7">
    <name type="scientific">Protopolystoma xenopodis</name>
    <dbReference type="NCBI Taxonomy" id="117903"/>
    <lineage>
        <taxon>Eukaryota</taxon>
        <taxon>Metazoa</taxon>
        <taxon>Spiralia</taxon>
        <taxon>Lophotrochozoa</taxon>
        <taxon>Platyhelminthes</taxon>
        <taxon>Monogenea</taxon>
        <taxon>Polyopisthocotylea</taxon>
        <taxon>Polystomatidea</taxon>
        <taxon>Polystomatidae</taxon>
        <taxon>Protopolystoma</taxon>
    </lineage>
</organism>
<dbReference type="InterPro" id="IPR041083">
    <property type="entry name" value="AAA_lid_10"/>
</dbReference>
<keyword evidence="4" id="KW-0067">ATP-binding</keyword>
<dbReference type="InterPro" id="IPR050311">
    <property type="entry name" value="ORC1/CDC6"/>
</dbReference>
<sequence length="137" mass="15274">MYPQQTFKAYSYSPFQDEAIELAARKVAAVSGDARRALDICRRAHEIAKDEGADQNSKKKGPVSMQHIDIALKEMFTTPKVQAICFATSIYEKLFLRAVIAEFKARASEEAFLGNCILQMNALCRMEGALLCPHLSN</sequence>
<evidence type="ECO:0000256" key="2">
    <source>
        <dbReference type="ARBA" id="ARBA00023125"/>
    </source>
</evidence>
<comment type="subunit">
    <text evidence="4">ORC is composed of six subunits.</text>
</comment>
<evidence type="ECO:0000313" key="6">
    <source>
        <dbReference type="EMBL" id="VEL35819.1"/>
    </source>
</evidence>
<dbReference type="GO" id="GO:0003688">
    <property type="term" value="F:DNA replication origin binding"/>
    <property type="evidence" value="ECO:0007669"/>
    <property type="project" value="TreeGrafter"/>
</dbReference>
<dbReference type="PANTHER" id="PTHR10763">
    <property type="entry name" value="CELL DIVISION CONTROL PROTEIN 6-RELATED"/>
    <property type="match status" value="1"/>
</dbReference>
<dbReference type="PANTHER" id="PTHR10763:SF23">
    <property type="entry name" value="ORIGIN RECOGNITION COMPLEX SUBUNIT 1"/>
    <property type="match status" value="1"/>
</dbReference>
<comment type="caution">
    <text evidence="6">The sequence shown here is derived from an EMBL/GenBank/DDBJ whole genome shotgun (WGS) entry which is preliminary data.</text>
</comment>
<dbReference type="OrthoDB" id="1926878at2759"/>
<keyword evidence="4" id="KW-0235">DNA replication</keyword>
<evidence type="ECO:0000256" key="3">
    <source>
        <dbReference type="ARBA" id="ARBA00023242"/>
    </source>
</evidence>
<keyword evidence="7" id="KW-1185">Reference proteome</keyword>
<dbReference type="Pfam" id="PF17872">
    <property type="entry name" value="AAA_lid_10"/>
    <property type="match status" value="1"/>
</dbReference>
<keyword evidence="4" id="KW-0547">Nucleotide-binding</keyword>
<dbReference type="EMBL" id="CAAALY010250764">
    <property type="protein sequence ID" value="VEL35819.1"/>
    <property type="molecule type" value="Genomic_DNA"/>
</dbReference>
<dbReference type="Gene3D" id="1.10.8.60">
    <property type="match status" value="1"/>
</dbReference>
<dbReference type="GO" id="GO:0005524">
    <property type="term" value="F:ATP binding"/>
    <property type="evidence" value="ECO:0007669"/>
    <property type="project" value="UniProtKB-KW"/>
</dbReference>
<keyword evidence="2 4" id="KW-0238">DNA-binding</keyword>
<dbReference type="AlphaFoldDB" id="A0A448XFW3"/>
<comment type="subcellular location">
    <subcellularLocation>
        <location evidence="1 4">Nucleus</location>
    </subcellularLocation>
</comment>
<keyword evidence="3 4" id="KW-0539">Nucleus</keyword>
<reference evidence="6" key="1">
    <citation type="submission" date="2018-11" db="EMBL/GenBank/DDBJ databases">
        <authorList>
            <consortium name="Pathogen Informatics"/>
        </authorList>
    </citation>
    <scope>NUCLEOTIDE SEQUENCE</scope>
</reference>